<organism evidence="1 2">
    <name type="scientific">Pleurotus cornucopiae</name>
    <name type="common">Cornucopia mushroom</name>
    <dbReference type="NCBI Taxonomy" id="5321"/>
    <lineage>
        <taxon>Eukaryota</taxon>
        <taxon>Fungi</taxon>
        <taxon>Dikarya</taxon>
        <taxon>Basidiomycota</taxon>
        <taxon>Agaricomycotina</taxon>
        <taxon>Agaricomycetes</taxon>
        <taxon>Agaricomycetidae</taxon>
        <taxon>Agaricales</taxon>
        <taxon>Pleurotineae</taxon>
        <taxon>Pleurotaceae</taxon>
        <taxon>Pleurotus</taxon>
    </lineage>
</organism>
<evidence type="ECO:0000313" key="2">
    <source>
        <dbReference type="Proteomes" id="UP000824881"/>
    </source>
</evidence>
<name>A0ACB7J8Q0_PLECO</name>
<sequence length="441" mass="48760">MSSTKSPSGSNKNANDNSLPPAARDEHMPAVRKLSSEISFCQLQKILRERNIAITGGTIDLSTLMTHNLDGTMVDPRKVMSMLGTKEIYYHLWVATKSVVDNTEGIQAMKSKDSLAEEVLAAFLVELGVALLDCVPGPHLTFVNPKNYASTSKMVKDARRIHSGFIKKGTTNERVVISIPGTAEGAAAAKILQERYSIHTNITHITSLVHAIACMEAKPTVVSIPVGRILEWHEARRRKVYSDLIDHPGVEAIEAIGIYVKLHDMKTKLLGTAFRRPQETLCLDNLDAVSLTKMQLDRLDAHNISTDGAPPPSWPALDTSRASFRARQAQYPTSFLSAKSGFTSCFSVENKSALSNVLYWELGRATVTMDKLENAVEEELARQLTLKFLDIQTLYGIIPKRSKGKDKHRKDSPSHKETSKHARARSEARAPQSLIDGLDYF</sequence>
<gene>
    <name evidence="1" type="ORF">CCMSSC00406_0003363</name>
</gene>
<keyword evidence="2" id="KW-1185">Reference proteome</keyword>
<dbReference type="Proteomes" id="UP000824881">
    <property type="component" value="Unassembled WGS sequence"/>
</dbReference>
<protein>
    <submittedName>
        <fullName evidence="1">Uncharacterized protein</fullName>
    </submittedName>
</protein>
<accession>A0ACB7J8Q0</accession>
<proteinExistence type="predicted"/>
<evidence type="ECO:0000313" key="1">
    <source>
        <dbReference type="EMBL" id="KAG9226964.1"/>
    </source>
</evidence>
<comment type="caution">
    <text evidence="1">The sequence shown here is derived from an EMBL/GenBank/DDBJ whole genome shotgun (WGS) entry which is preliminary data.</text>
</comment>
<reference evidence="1 2" key="1">
    <citation type="journal article" date="2021" name="Appl. Environ. Microbiol.">
        <title>Genetic linkage and physical mapping for an oyster mushroom Pleurotus cornucopiae and QTL analysis for the trait cap color.</title>
        <authorList>
            <person name="Zhang Y."/>
            <person name="Gao W."/>
            <person name="Sonnenberg A."/>
            <person name="Chen Q."/>
            <person name="Zhang J."/>
            <person name="Huang C."/>
        </authorList>
    </citation>
    <scope>NUCLEOTIDE SEQUENCE [LARGE SCALE GENOMIC DNA]</scope>
    <source>
        <strain evidence="1">CCMSSC00406</strain>
    </source>
</reference>
<dbReference type="EMBL" id="WQMT02000002">
    <property type="protein sequence ID" value="KAG9226964.1"/>
    <property type="molecule type" value="Genomic_DNA"/>
</dbReference>